<dbReference type="Pfam" id="PF01590">
    <property type="entry name" value="GAF"/>
    <property type="match status" value="1"/>
</dbReference>
<evidence type="ECO:0000259" key="1">
    <source>
        <dbReference type="SMART" id="SM00065"/>
    </source>
</evidence>
<dbReference type="Gene3D" id="3.30.450.40">
    <property type="match status" value="1"/>
</dbReference>
<protein>
    <submittedName>
        <fullName evidence="2">GAF domain-containing protein</fullName>
    </submittedName>
</protein>
<feature type="domain" description="GAF" evidence="1">
    <location>
        <begin position="16"/>
        <end position="165"/>
    </location>
</feature>
<sequence length="193" mass="20633">MNASSSESSAETTDPLSRELVQSVVDTARALFGAAASSVFLLDRERHELVFEAVSGQGENHLVGRRFPAESGIAGWVAMSGEPMIVDDLTGSTAFDRDFAESTAYVPDALMAAPLTHGDLVLGVLEVLDPAPQSRSDLGELDLLALFARQAAVALRVVVDRRHQSAGSRSRADDRAAALRMAEDLRRLLEASQ</sequence>
<dbReference type="SMART" id="SM00065">
    <property type="entry name" value="GAF"/>
    <property type="match status" value="1"/>
</dbReference>
<dbReference type="InterPro" id="IPR029016">
    <property type="entry name" value="GAF-like_dom_sf"/>
</dbReference>
<keyword evidence="3" id="KW-1185">Reference proteome</keyword>
<name>A0ABS2TZX0_9ACTN</name>
<dbReference type="EMBL" id="JADKYB010000021">
    <property type="protein sequence ID" value="MBM9508892.1"/>
    <property type="molecule type" value="Genomic_DNA"/>
</dbReference>
<dbReference type="InterPro" id="IPR003018">
    <property type="entry name" value="GAF"/>
</dbReference>
<dbReference type="RefSeq" id="WP_205361361.1">
    <property type="nucleotide sequence ID" value="NZ_JADKYB010000021.1"/>
</dbReference>
<organism evidence="2 3">
    <name type="scientific">Actinacidiphila acididurans</name>
    <dbReference type="NCBI Taxonomy" id="2784346"/>
    <lineage>
        <taxon>Bacteria</taxon>
        <taxon>Bacillati</taxon>
        <taxon>Actinomycetota</taxon>
        <taxon>Actinomycetes</taxon>
        <taxon>Kitasatosporales</taxon>
        <taxon>Streptomycetaceae</taxon>
        <taxon>Actinacidiphila</taxon>
    </lineage>
</organism>
<reference evidence="2 3" key="1">
    <citation type="submission" date="2021-01" db="EMBL/GenBank/DDBJ databases">
        <title>Streptomyces acididurans sp. nov., isolated from a peat swamp forest soil.</title>
        <authorList>
            <person name="Chantavorakit T."/>
            <person name="Duangmal K."/>
        </authorList>
    </citation>
    <scope>NUCLEOTIDE SEQUENCE [LARGE SCALE GENOMIC DNA]</scope>
    <source>
        <strain evidence="2 3">KK5PA1</strain>
    </source>
</reference>
<evidence type="ECO:0000313" key="3">
    <source>
        <dbReference type="Proteomes" id="UP000749040"/>
    </source>
</evidence>
<dbReference type="SUPFAM" id="SSF55781">
    <property type="entry name" value="GAF domain-like"/>
    <property type="match status" value="1"/>
</dbReference>
<proteinExistence type="predicted"/>
<accession>A0ABS2TZX0</accession>
<gene>
    <name evidence="2" type="ORF">ITX44_30950</name>
</gene>
<comment type="caution">
    <text evidence="2">The sequence shown here is derived from an EMBL/GenBank/DDBJ whole genome shotgun (WGS) entry which is preliminary data.</text>
</comment>
<dbReference type="Proteomes" id="UP000749040">
    <property type="component" value="Unassembled WGS sequence"/>
</dbReference>
<evidence type="ECO:0000313" key="2">
    <source>
        <dbReference type="EMBL" id="MBM9508892.1"/>
    </source>
</evidence>